<keyword evidence="7" id="KW-1185">Reference proteome</keyword>
<dbReference type="Gene3D" id="3.40.50.300">
    <property type="entry name" value="P-loop containing nucleotide triphosphate hydrolases"/>
    <property type="match status" value="1"/>
</dbReference>
<dbReference type="Pfam" id="PF00437">
    <property type="entry name" value="T2SSE"/>
    <property type="match status" value="1"/>
</dbReference>
<dbReference type="InterPro" id="IPR027417">
    <property type="entry name" value="P-loop_NTPase"/>
</dbReference>
<evidence type="ECO:0000256" key="1">
    <source>
        <dbReference type="ARBA" id="ARBA00006611"/>
    </source>
</evidence>
<evidence type="ECO:0000256" key="3">
    <source>
        <dbReference type="ARBA" id="ARBA00022840"/>
    </source>
</evidence>
<evidence type="ECO:0000259" key="5">
    <source>
        <dbReference type="Pfam" id="PF00437"/>
    </source>
</evidence>
<proteinExistence type="inferred from homology"/>
<dbReference type="PANTHER" id="PTHR30258:SF2">
    <property type="entry name" value="COMG OPERON PROTEIN 1"/>
    <property type="match status" value="1"/>
</dbReference>
<evidence type="ECO:0000256" key="2">
    <source>
        <dbReference type="ARBA" id="ARBA00022741"/>
    </source>
</evidence>
<dbReference type="Gene3D" id="3.30.450.90">
    <property type="match status" value="1"/>
</dbReference>
<dbReference type="EMBL" id="FOQD01000005">
    <property type="protein sequence ID" value="SFI09833.1"/>
    <property type="molecule type" value="Genomic_DNA"/>
</dbReference>
<keyword evidence="2" id="KW-0547">Nucleotide-binding</keyword>
<dbReference type="GO" id="GO:0005886">
    <property type="term" value="C:plasma membrane"/>
    <property type="evidence" value="ECO:0007669"/>
    <property type="project" value="TreeGrafter"/>
</dbReference>
<reference evidence="7" key="1">
    <citation type="submission" date="2016-10" db="EMBL/GenBank/DDBJ databases">
        <authorList>
            <person name="Varghese N."/>
            <person name="Submissions S."/>
        </authorList>
    </citation>
    <scope>NUCLEOTIDE SEQUENCE [LARGE SCALE GENOMIC DNA]</scope>
    <source>
        <strain evidence="7">DSM 26348</strain>
    </source>
</reference>
<dbReference type="SUPFAM" id="SSF52540">
    <property type="entry name" value="P-loop containing nucleoside triphosphate hydrolases"/>
    <property type="match status" value="1"/>
</dbReference>
<name>A0A1I3FF26_9PLAN</name>
<dbReference type="InterPro" id="IPR001482">
    <property type="entry name" value="T2SS/T4SS_dom"/>
</dbReference>
<dbReference type="GO" id="GO:0016887">
    <property type="term" value="F:ATP hydrolysis activity"/>
    <property type="evidence" value="ECO:0007669"/>
    <property type="project" value="TreeGrafter"/>
</dbReference>
<dbReference type="RefSeq" id="WP_175517271.1">
    <property type="nucleotide sequence ID" value="NZ_FOQD01000005.1"/>
</dbReference>
<evidence type="ECO:0000313" key="7">
    <source>
        <dbReference type="Proteomes" id="UP000199518"/>
    </source>
</evidence>
<protein>
    <submittedName>
        <fullName evidence="6">Type IV pilus assembly protein PilB</fullName>
    </submittedName>
</protein>
<dbReference type="AlphaFoldDB" id="A0A1I3FF26"/>
<dbReference type="PANTHER" id="PTHR30258">
    <property type="entry name" value="TYPE II SECRETION SYSTEM PROTEIN GSPE-RELATED"/>
    <property type="match status" value="1"/>
</dbReference>
<feature type="region of interest" description="Disordered" evidence="4">
    <location>
        <begin position="1"/>
        <end position="21"/>
    </location>
</feature>
<feature type="domain" description="Bacterial type II secretion system protein E" evidence="5">
    <location>
        <begin position="54"/>
        <end position="438"/>
    </location>
</feature>
<evidence type="ECO:0000256" key="4">
    <source>
        <dbReference type="SAM" id="MobiDB-lite"/>
    </source>
</evidence>
<organism evidence="6 7">
    <name type="scientific">Planctomicrobium piriforme</name>
    <dbReference type="NCBI Taxonomy" id="1576369"/>
    <lineage>
        <taxon>Bacteria</taxon>
        <taxon>Pseudomonadati</taxon>
        <taxon>Planctomycetota</taxon>
        <taxon>Planctomycetia</taxon>
        <taxon>Planctomycetales</taxon>
        <taxon>Planctomycetaceae</taxon>
        <taxon>Planctomicrobium</taxon>
    </lineage>
</organism>
<comment type="similarity">
    <text evidence="1">Belongs to the GSP E family.</text>
</comment>
<dbReference type="Proteomes" id="UP000199518">
    <property type="component" value="Unassembled WGS sequence"/>
</dbReference>
<keyword evidence="3" id="KW-0067">ATP-binding</keyword>
<dbReference type="STRING" id="1576369.SAMN05421753_105218"/>
<accession>A0A1I3FF26</accession>
<gene>
    <name evidence="6" type="ORF">SAMN05421753_105218</name>
</gene>
<evidence type="ECO:0000313" key="6">
    <source>
        <dbReference type="EMBL" id="SFI09833.1"/>
    </source>
</evidence>
<dbReference type="GO" id="GO:0005524">
    <property type="term" value="F:ATP binding"/>
    <property type="evidence" value="ECO:0007669"/>
    <property type="project" value="UniProtKB-KW"/>
</dbReference>
<sequence length="443" mass="48533">MIFGFGRGRQKVENDDDDEDQEEEFVLFQGSYNGNNPDLTAHGRLVQAGLLPAKKLVSDALSVRADMIRLDIKAQGAIATIYIDSAPTAPTKMPALQGQAVSQMIRLLAGIDIKVKAPSQTGSIKAEYNGTKYELRVNNQAVEGGERLTIRALDPNLKLEKPRDIGFSEALIEKIRGISSSKSGLILAASPPFSGLTTLKLALMRCSDAYMYSIYFLADIGRELSYVKMYPPNEGDDFARTMQRARREDADILVTDPIDKADDAKAVLECANECAVISDLHAKDAGDGILKLVKLTGDPQLVADQLRLVASQMFIRALCKKCRRAYRPNASLLGKIGLPPETRVLYRPTIAGMEQQADEEEASGPTETCRECNGLGYKGKLGLLEIIEMTEGMKAVVAAGADIKAIRKQARTEKMQTFHSDGLRMVVEGNTSLEELQRAFRTQ</sequence>